<protein>
    <submittedName>
        <fullName evidence="1">Uncharacterized protein</fullName>
    </submittedName>
</protein>
<dbReference type="EMBL" id="BQNB010020765">
    <property type="protein sequence ID" value="GJT99368.1"/>
    <property type="molecule type" value="Genomic_DNA"/>
</dbReference>
<accession>A0ABQ5IJ67</accession>
<comment type="caution">
    <text evidence="1">The sequence shown here is derived from an EMBL/GenBank/DDBJ whole genome shotgun (WGS) entry which is preliminary data.</text>
</comment>
<sequence length="96" mass="10688">MAGFLSRLVTKICHVLTTVDEPRRNAGRTFKVAHQNLLTTRTMDDEDAPGLKALLTFKLHDEDAAEGFFGDIVRVCRPQMVLKNVRDIHGLALAIS</sequence>
<evidence type="ECO:0000313" key="2">
    <source>
        <dbReference type="Proteomes" id="UP001151760"/>
    </source>
</evidence>
<gene>
    <name evidence="1" type="ORF">Tco_1109707</name>
</gene>
<keyword evidence="2" id="KW-1185">Reference proteome</keyword>
<reference evidence="1" key="2">
    <citation type="submission" date="2022-01" db="EMBL/GenBank/DDBJ databases">
        <authorList>
            <person name="Yamashiro T."/>
            <person name="Shiraishi A."/>
            <person name="Satake H."/>
            <person name="Nakayama K."/>
        </authorList>
    </citation>
    <scope>NUCLEOTIDE SEQUENCE</scope>
</reference>
<reference evidence="1" key="1">
    <citation type="journal article" date="2022" name="Int. J. Mol. Sci.">
        <title>Draft Genome of Tanacetum Coccineum: Genomic Comparison of Closely Related Tanacetum-Family Plants.</title>
        <authorList>
            <person name="Yamashiro T."/>
            <person name="Shiraishi A."/>
            <person name="Nakayama K."/>
            <person name="Satake H."/>
        </authorList>
    </citation>
    <scope>NUCLEOTIDE SEQUENCE</scope>
</reference>
<proteinExistence type="predicted"/>
<evidence type="ECO:0000313" key="1">
    <source>
        <dbReference type="EMBL" id="GJT99368.1"/>
    </source>
</evidence>
<dbReference type="Proteomes" id="UP001151760">
    <property type="component" value="Unassembled WGS sequence"/>
</dbReference>
<name>A0ABQ5IJ67_9ASTR</name>
<organism evidence="1 2">
    <name type="scientific">Tanacetum coccineum</name>
    <dbReference type="NCBI Taxonomy" id="301880"/>
    <lineage>
        <taxon>Eukaryota</taxon>
        <taxon>Viridiplantae</taxon>
        <taxon>Streptophyta</taxon>
        <taxon>Embryophyta</taxon>
        <taxon>Tracheophyta</taxon>
        <taxon>Spermatophyta</taxon>
        <taxon>Magnoliopsida</taxon>
        <taxon>eudicotyledons</taxon>
        <taxon>Gunneridae</taxon>
        <taxon>Pentapetalae</taxon>
        <taxon>asterids</taxon>
        <taxon>campanulids</taxon>
        <taxon>Asterales</taxon>
        <taxon>Asteraceae</taxon>
        <taxon>Asteroideae</taxon>
        <taxon>Anthemideae</taxon>
        <taxon>Anthemidinae</taxon>
        <taxon>Tanacetum</taxon>
    </lineage>
</organism>